<evidence type="ECO:0000256" key="1">
    <source>
        <dbReference type="SAM" id="Phobius"/>
    </source>
</evidence>
<dbReference type="OrthoDB" id="653003at2"/>
<dbReference type="KEGG" id="pstg:E8M01_32375"/>
<protein>
    <submittedName>
        <fullName evidence="2">Uncharacterized protein</fullName>
    </submittedName>
</protein>
<keyword evidence="1" id="KW-1133">Transmembrane helix</keyword>
<evidence type="ECO:0000313" key="3">
    <source>
        <dbReference type="Proteomes" id="UP000298781"/>
    </source>
</evidence>
<keyword evidence="3" id="KW-1185">Reference proteome</keyword>
<dbReference type="AlphaFoldDB" id="A0A4D7BD52"/>
<dbReference type="EMBL" id="CP039690">
    <property type="protein sequence ID" value="QCI68513.1"/>
    <property type="molecule type" value="Genomic_DNA"/>
</dbReference>
<name>A0A4D7BD52_9HYPH</name>
<evidence type="ECO:0000313" key="2">
    <source>
        <dbReference type="EMBL" id="QCI68513.1"/>
    </source>
</evidence>
<sequence>MPSTRNEAGITRIALDVHNVDQLFSTFDPSPFHEFSLNSTAAQYIASEAWYAPRGNRFIIELGLRGKAADRPAAEKLKTVLRFHFKRAAATEAQNLRKLIRTGLVSLAIGMVVLAICTALARAVDEAPIRDGWREGIRDGISVFGWVANWRPAQILFYDWWPVRRSRNLYRRLAEADVVAAKPRARVAGAEEGAALDTMPGEATGS</sequence>
<gene>
    <name evidence="2" type="ORF">E8M01_32375</name>
</gene>
<reference evidence="2 3" key="1">
    <citation type="submission" date="2019-04" db="EMBL/GenBank/DDBJ databases">
        <title>Phreatobacter aquaticus sp. nov.</title>
        <authorList>
            <person name="Choi A."/>
        </authorList>
    </citation>
    <scope>NUCLEOTIDE SEQUENCE [LARGE SCALE GENOMIC DNA]</scope>
    <source>
        <strain evidence="2 3">KCTC 52518</strain>
    </source>
</reference>
<keyword evidence="1" id="KW-0812">Transmembrane</keyword>
<dbReference type="RefSeq" id="WP_136963932.1">
    <property type="nucleotide sequence ID" value="NZ_CP039690.1"/>
</dbReference>
<accession>A0A4D7BD52</accession>
<organism evidence="2 3">
    <name type="scientific">Phreatobacter stygius</name>
    <dbReference type="NCBI Taxonomy" id="1940610"/>
    <lineage>
        <taxon>Bacteria</taxon>
        <taxon>Pseudomonadati</taxon>
        <taxon>Pseudomonadota</taxon>
        <taxon>Alphaproteobacteria</taxon>
        <taxon>Hyphomicrobiales</taxon>
        <taxon>Phreatobacteraceae</taxon>
        <taxon>Phreatobacter</taxon>
    </lineage>
</organism>
<keyword evidence="1" id="KW-0472">Membrane</keyword>
<proteinExistence type="predicted"/>
<feature type="transmembrane region" description="Helical" evidence="1">
    <location>
        <begin position="104"/>
        <end position="123"/>
    </location>
</feature>
<dbReference type="Proteomes" id="UP000298781">
    <property type="component" value="Chromosome"/>
</dbReference>